<evidence type="ECO:0000313" key="1">
    <source>
        <dbReference type="EMBL" id="QHT37976.1"/>
    </source>
</evidence>
<accession>A0A6C0F818</accession>
<dbReference type="EMBL" id="MN738823">
    <property type="protein sequence ID" value="QHT37976.1"/>
    <property type="molecule type" value="Genomic_DNA"/>
</dbReference>
<dbReference type="AlphaFoldDB" id="A0A6C0F818"/>
<reference evidence="1" key="1">
    <citation type="journal article" date="2020" name="Nature">
        <title>Giant virus diversity and host interactions through global metagenomics.</title>
        <authorList>
            <person name="Schulz F."/>
            <person name="Roux S."/>
            <person name="Paez-Espino D."/>
            <person name="Jungbluth S."/>
            <person name="Walsh D.A."/>
            <person name="Denef V.J."/>
            <person name="McMahon K.D."/>
            <person name="Konstantinidis K.T."/>
            <person name="Eloe-Fadrosh E.A."/>
            <person name="Kyrpides N.C."/>
            <person name="Woyke T."/>
        </authorList>
    </citation>
    <scope>NUCLEOTIDE SEQUENCE</scope>
    <source>
        <strain evidence="1">GVMAG-S-ERX556049-19</strain>
    </source>
</reference>
<sequence length="109" mass="12713">MIPPSSGLRRIVSSRALISSFTDTASNELIYDTVIFPQINHDFISQHPEVSFFYICLAVSVVVMQDNIKKKRILHKWRKVESYQISKKQLKALLIFFFTFFIRNIQSVS</sequence>
<organism evidence="1">
    <name type="scientific">viral metagenome</name>
    <dbReference type="NCBI Taxonomy" id="1070528"/>
    <lineage>
        <taxon>unclassified sequences</taxon>
        <taxon>metagenomes</taxon>
        <taxon>organismal metagenomes</taxon>
    </lineage>
</organism>
<name>A0A6C0F818_9ZZZZ</name>
<proteinExistence type="predicted"/>
<protein>
    <submittedName>
        <fullName evidence="1">Uncharacterized protein</fullName>
    </submittedName>
</protein>